<protein>
    <recommendedName>
        <fullName evidence="2">Retrotransposon gag domain-containing protein</fullName>
    </recommendedName>
</protein>
<dbReference type="Proteomes" id="UP001279734">
    <property type="component" value="Unassembled WGS sequence"/>
</dbReference>
<feature type="domain" description="Retrotransposon gag" evidence="2">
    <location>
        <begin position="91"/>
        <end position="129"/>
    </location>
</feature>
<evidence type="ECO:0000259" key="2">
    <source>
        <dbReference type="Pfam" id="PF03732"/>
    </source>
</evidence>
<accession>A0AAD3T931</accession>
<feature type="compositionally biased region" description="Polar residues" evidence="1">
    <location>
        <begin position="164"/>
        <end position="175"/>
    </location>
</feature>
<organism evidence="3 4">
    <name type="scientific">Nepenthes gracilis</name>
    <name type="common">Slender pitcher plant</name>
    <dbReference type="NCBI Taxonomy" id="150966"/>
    <lineage>
        <taxon>Eukaryota</taxon>
        <taxon>Viridiplantae</taxon>
        <taxon>Streptophyta</taxon>
        <taxon>Embryophyta</taxon>
        <taxon>Tracheophyta</taxon>
        <taxon>Spermatophyta</taxon>
        <taxon>Magnoliopsida</taxon>
        <taxon>eudicotyledons</taxon>
        <taxon>Gunneridae</taxon>
        <taxon>Pentapetalae</taxon>
        <taxon>Caryophyllales</taxon>
        <taxon>Nepenthaceae</taxon>
        <taxon>Nepenthes</taxon>
    </lineage>
</organism>
<proteinExistence type="predicted"/>
<dbReference type="InterPro" id="IPR005162">
    <property type="entry name" value="Retrotrans_gag_dom"/>
</dbReference>
<name>A0AAD3T931_NEPGR</name>
<feature type="region of interest" description="Disordered" evidence="1">
    <location>
        <begin position="164"/>
        <end position="192"/>
    </location>
</feature>
<sequence>MSNRGRRNIQVNNTSDREARYANLLDRMAKVIEALTPTTPPISVTTPVPVHQERSVYDRFTNERIPEFLGEPDPLKAETWIQMRIKKTFVRNRSVAEYDSKFTELSRYASFMVEDEEMKVRRFFHGLRDDIRRHLSTLTLTTYGEVLAKAVIYEKELEKAAMSRQRTFSQVSKASASEGPSKKARPSRFSGE</sequence>
<reference evidence="3" key="1">
    <citation type="submission" date="2023-05" db="EMBL/GenBank/DDBJ databases">
        <title>Nepenthes gracilis genome sequencing.</title>
        <authorList>
            <person name="Fukushima K."/>
        </authorList>
    </citation>
    <scope>NUCLEOTIDE SEQUENCE</scope>
    <source>
        <strain evidence="3">SING2019-196</strain>
    </source>
</reference>
<evidence type="ECO:0000313" key="4">
    <source>
        <dbReference type="Proteomes" id="UP001279734"/>
    </source>
</evidence>
<dbReference type="Pfam" id="PF03732">
    <property type="entry name" value="Retrotrans_gag"/>
    <property type="match status" value="1"/>
</dbReference>
<gene>
    <name evidence="3" type="ORF">Nepgr_026044</name>
</gene>
<dbReference type="EMBL" id="BSYO01000027">
    <property type="protein sequence ID" value="GMH24201.1"/>
    <property type="molecule type" value="Genomic_DNA"/>
</dbReference>
<dbReference type="AlphaFoldDB" id="A0AAD3T931"/>
<keyword evidence="4" id="KW-1185">Reference proteome</keyword>
<evidence type="ECO:0000256" key="1">
    <source>
        <dbReference type="SAM" id="MobiDB-lite"/>
    </source>
</evidence>
<comment type="caution">
    <text evidence="3">The sequence shown here is derived from an EMBL/GenBank/DDBJ whole genome shotgun (WGS) entry which is preliminary data.</text>
</comment>
<evidence type="ECO:0000313" key="3">
    <source>
        <dbReference type="EMBL" id="GMH24201.1"/>
    </source>
</evidence>